<evidence type="ECO:0000259" key="8">
    <source>
        <dbReference type="Pfam" id="PF03458"/>
    </source>
</evidence>
<comment type="similarity">
    <text evidence="2">Belongs to the UPF0126 family.</text>
</comment>
<proteinExistence type="inferred from homology"/>
<feature type="transmembrane region" description="Helical" evidence="7">
    <location>
        <begin position="183"/>
        <end position="204"/>
    </location>
</feature>
<evidence type="ECO:0000256" key="6">
    <source>
        <dbReference type="ARBA" id="ARBA00023136"/>
    </source>
</evidence>
<evidence type="ECO:0000256" key="4">
    <source>
        <dbReference type="ARBA" id="ARBA00022692"/>
    </source>
</evidence>
<sequence>MTEYVFEFIRQIRFVEIIEFIGTFAFAISGVRGAATKKCDWFGAFVLGFVTAVGGGTFRDLLLGMTPFWMLNSIYLWCTFFSLLFYIFLREHLNQLNSFFFWSDSIGLGLFVVVGAEKAMLLGYDTWVIVVMGTITAVFGGIIRDILLNKVPRIFKREIYASPCIVGGIFFVILQVFNFNLPFISAITIGIVVLLRFVAVRWDLQIPKLKSEKTL</sequence>
<keyword evidence="5 7" id="KW-1133">Transmembrane helix</keyword>
<name>A0A0X3APZ8_9FLAO</name>
<evidence type="ECO:0000256" key="7">
    <source>
        <dbReference type="SAM" id="Phobius"/>
    </source>
</evidence>
<gene>
    <name evidence="9" type="ORF">Ga0061079_10746</name>
</gene>
<feature type="domain" description="Glycine transporter" evidence="8">
    <location>
        <begin position="102"/>
        <end position="174"/>
    </location>
</feature>
<dbReference type="PANTHER" id="PTHR30506:SF3">
    <property type="entry name" value="UPF0126 INNER MEMBRANE PROTEIN YADS-RELATED"/>
    <property type="match status" value="1"/>
</dbReference>
<protein>
    <submittedName>
        <fullName evidence="9">Uncharacterized membrane protein YeiH</fullName>
    </submittedName>
</protein>
<evidence type="ECO:0000256" key="3">
    <source>
        <dbReference type="ARBA" id="ARBA00022475"/>
    </source>
</evidence>
<evidence type="ECO:0000256" key="2">
    <source>
        <dbReference type="ARBA" id="ARBA00008193"/>
    </source>
</evidence>
<feature type="transmembrane region" description="Helical" evidence="7">
    <location>
        <begin position="41"/>
        <end position="62"/>
    </location>
</feature>
<feature type="transmembrane region" description="Helical" evidence="7">
    <location>
        <begin position="159"/>
        <end position="177"/>
    </location>
</feature>
<dbReference type="Pfam" id="PF03458">
    <property type="entry name" value="Gly_transporter"/>
    <property type="match status" value="2"/>
</dbReference>
<dbReference type="EMBL" id="FCOR01000007">
    <property type="protein sequence ID" value="CVK16444.1"/>
    <property type="molecule type" value="Genomic_DNA"/>
</dbReference>
<feature type="domain" description="Glycine transporter" evidence="8">
    <location>
        <begin position="17"/>
        <end position="90"/>
    </location>
</feature>
<keyword evidence="6 7" id="KW-0472">Membrane</keyword>
<evidence type="ECO:0000256" key="5">
    <source>
        <dbReference type="ARBA" id="ARBA00022989"/>
    </source>
</evidence>
<comment type="subcellular location">
    <subcellularLocation>
        <location evidence="1">Cell membrane</location>
        <topology evidence="1">Multi-pass membrane protein</topology>
    </subcellularLocation>
</comment>
<reference evidence="9 10" key="1">
    <citation type="submission" date="2016-01" db="EMBL/GenBank/DDBJ databases">
        <authorList>
            <person name="McClelland M."/>
            <person name="Jain A."/>
            <person name="Saraogi P."/>
            <person name="Mendelson R."/>
            <person name="Westerman R."/>
            <person name="SanMiguel P."/>
            <person name="Csonka L."/>
        </authorList>
    </citation>
    <scope>NUCLEOTIDE SEQUENCE [LARGE SCALE GENOMIC DNA]</scope>
    <source>
        <strain evidence="9 10">R-53146</strain>
    </source>
</reference>
<feature type="transmembrane region" description="Helical" evidence="7">
    <location>
        <begin position="12"/>
        <end position="29"/>
    </location>
</feature>
<organism evidence="9 10">
    <name type="scientific">Apibacter mensalis</name>
    <dbReference type="NCBI Taxonomy" id="1586267"/>
    <lineage>
        <taxon>Bacteria</taxon>
        <taxon>Pseudomonadati</taxon>
        <taxon>Bacteroidota</taxon>
        <taxon>Flavobacteriia</taxon>
        <taxon>Flavobacteriales</taxon>
        <taxon>Weeksellaceae</taxon>
        <taxon>Apibacter</taxon>
    </lineage>
</organism>
<evidence type="ECO:0000256" key="1">
    <source>
        <dbReference type="ARBA" id="ARBA00004651"/>
    </source>
</evidence>
<dbReference type="PANTHER" id="PTHR30506">
    <property type="entry name" value="INNER MEMBRANE PROTEIN"/>
    <property type="match status" value="1"/>
</dbReference>
<dbReference type="Proteomes" id="UP000182761">
    <property type="component" value="Unassembled WGS sequence"/>
</dbReference>
<evidence type="ECO:0000313" key="9">
    <source>
        <dbReference type="EMBL" id="CVK16444.1"/>
    </source>
</evidence>
<feature type="transmembrane region" description="Helical" evidence="7">
    <location>
        <begin position="127"/>
        <end position="147"/>
    </location>
</feature>
<dbReference type="OrthoDB" id="9791874at2"/>
<accession>A0A0X3APZ8</accession>
<keyword evidence="10" id="KW-1185">Reference proteome</keyword>
<dbReference type="AlphaFoldDB" id="A0A0X3APZ8"/>
<keyword evidence="4 7" id="KW-0812">Transmembrane</keyword>
<keyword evidence="3" id="KW-1003">Cell membrane</keyword>
<feature type="transmembrane region" description="Helical" evidence="7">
    <location>
        <begin position="68"/>
        <end position="89"/>
    </location>
</feature>
<feature type="transmembrane region" description="Helical" evidence="7">
    <location>
        <begin position="96"/>
        <end position="115"/>
    </location>
</feature>
<dbReference type="GO" id="GO:0005886">
    <property type="term" value="C:plasma membrane"/>
    <property type="evidence" value="ECO:0007669"/>
    <property type="project" value="UniProtKB-SubCell"/>
</dbReference>
<dbReference type="RefSeq" id="WP_055425637.1">
    <property type="nucleotide sequence ID" value="NZ_FCOR01000007.1"/>
</dbReference>
<evidence type="ECO:0000313" key="10">
    <source>
        <dbReference type="Proteomes" id="UP000182761"/>
    </source>
</evidence>
<dbReference type="InterPro" id="IPR005115">
    <property type="entry name" value="Gly_transporter"/>
</dbReference>